<evidence type="ECO:0000313" key="3">
    <source>
        <dbReference type="EMBL" id="KDP23864.1"/>
    </source>
</evidence>
<gene>
    <name evidence="3" type="ORF">JCGZ_27133</name>
</gene>
<dbReference type="Pfam" id="PF13041">
    <property type="entry name" value="PPR_2"/>
    <property type="match status" value="2"/>
</dbReference>
<dbReference type="Proteomes" id="UP000027138">
    <property type="component" value="Unassembled WGS sequence"/>
</dbReference>
<evidence type="ECO:0008006" key="5">
    <source>
        <dbReference type="Google" id="ProtNLM"/>
    </source>
</evidence>
<dbReference type="NCBIfam" id="TIGR00756">
    <property type="entry name" value="PPR"/>
    <property type="match status" value="3"/>
</dbReference>
<proteinExistence type="predicted"/>
<keyword evidence="4" id="KW-1185">Reference proteome</keyword>
<dbReference type="Gene3D" id="1.25.40.10">
    <property type="entry name" value="Tetratricopeptide repeat domain"/>
    <property type="match status" value="3"/>
</dbReference>
<feature type="repeat" description="PPR" evidence="2">
    <location>
        <begin position="278"/>
        <end position="312"/>
    </location>
</feature>
<dbReference type="EMBL" id="KK915182">
    <property type="protein sequence ID" value="KDP23864.1"/>
    <property type="molecule type" value="Genomic_DNA"/>
</dbReference>
<evidence type="ECO:0000256" key="1">
    <source>
        <dbReference type="ARBA" id="ARBA00022737"/>
    </source>
</evidence>
<sequence>MYSKHLLKILLFLKQKSNNFKFNDQILAQTITTGLSLTHPTPTCNCLIRAYSQSPTPIKAVLAYNYFIKIGSNSNFADNYTYPALLKACCRLSSIPNGKQLHAHVIKTGLDCDIYVANSLLHFYGFLAQFTDARFLFDKMSKRDIASWNTIMGAYTTSSNSIIEIMAFFKRLMCENVRADNITLVILLSACVQEPKLEFGRVVHDFVIKMGFGSILNVNNALLNMYTKYKEMDSALKVFDELDHWKDVVSYTILINGYVEIGLIDLGIKIFHQIIDKDVGLWNLMIHAYVKAKRPTNALELFKKMGNEGVMPDQNTMVSLLAACASLLDLQYGRLLHMFINSNNVKQDVYVKTALIDMYSKCGSVEEALVIFYKMEYRDVFTWTAMIEGLANNGYGNEAMKFFMRMEEEGIQPNEATFVSVLTGCSHSGFVNEGSQLFKKMVEVYSLQPKNEHFGCLIDLLSRAGLLYQAEEFVKLLLPEERFTAYKILLSACIKYSEFEVGEKVAYEMVKLKSHSHETHVLLSNFHAVAGQWERVAKTRRMMKELKTRKNPGFSSVS</sequence>
<name>A0A067JWE4_JATCU</name>
<evidence type="ECO:0000256" key="2">
    <source>
        <dbReference type="PROSITE-ProRule" id="PRU00708"/>
    </source>
</evidence>
<dbReference type="Pfam" id="PF01535">
    <property type="entry name" value="PPR"/>
    <property type="match status" value="1"/>
</dbReference>
<dbReference type="OrthoDB" id="185373at2759"/>
<feature type="repeat" description="PPR" evidence="2">
    <location>
        <begin position="247"/>
        <end position="277"/>
    </location>
</feature>
<dbReference type="Pfam" id="PF20431">
    <property type="entry name" value="E_motif"/>
    <property type="match status" value="1"/>
</dbReference>
<dbReference type="KEGG" id="jcu:105647202"/>
<dbReference type="InterPro" id="IPR046960">
    <property type="entry name" value="PPR_At4g14850-like_plant"/>
</dbReference>
<reference evidence="3 4" key="1">
    <citation type="journal article" date="2014" name="PLoS ONE">
        <title>Global Analysis of Gene Expression Profiles in Physic Nut (Jatropha curcas L.) Seedlings Exposed to Salt Stress.</title>
        <authorList>
            <person name="Zhang L."/>
            <person name="Zhang C."/>
            <person name="Wu P."/>
            <person name="Chen Y."/>
            <person name="Li M."/>
            <person name="Jiang H."/>
            <person name="Wu G."/>
        </authorList>
    </citation>
    <scope>NUCLEOTIDE SEQUENCE [LARGE SCALE GENOMIC DNA]</scope>
    <source>
        <strain evidence="4">cv. GZQX0401</strain>
        <tissue evidence="3">Young leaves</tissue>
    </source>
</reference>
<organism evidence="3 4">
    <name type="scientific">Jatropha curcas</name>
    <name type="common">Barbados nut</name>
    <dbReference type="NCBI Taxonomy" id="180498"/>
    <lineage>
        <taxon>Eukaryota</taxon>
        <taxon>Viridiplantae</taxon>
        <taxon>Streptophyta</taxon>
        <taxon>Embryophyta</taxon>
        <taxon>Tracheophyta</taxon>
        <taxon>Spermatophyta</taxon>
        <taxon>Magnoliopsida</taxon>
        <taxon>eudicotyledons</taxon>
        <taxon>Gunneridae</taxon>
        <taxon>Pentapetalae</taxon>
        <taxon>rosids</taxon>
        <taxon>fabids</taxon>
        <taxon>Malpighiales</taxon>
        <taxon>Euphorbiaceae</taxon>
        <taxon>Crotonoideae</taxon>
        <taxon>Jatropheae</taxon>
        <taxon>Jatropha</taxon>
    </lineage>
</organism>
<dbReference type="InterPro" id="IPR002885">
    <property type="entry name" value="PPR_rpt"/>
</dbReference>
<evidence type="ECO:0000313" key="4">
    <source>
        <dbReference type="Proteomes" id="UP000027138"/>
    </source>
</evidence>
<dbReference type="FunFam" id="1.25.40.10:FF:000344">
    <property type="entry name" value="Pentatricopeptide repeat-containing protein"/>
    <property type="match status" value="1"/>
</dbReference>
<dbReference type="PANTHER" id="PTHR47926">
    <property type="entry name" value="PENTATRICOPEPTIDE REPEAT-CONTAINING PROTEIN"/>
    <property type="match status" value="1"/>
</dbReference>
<feature type="repeat" description="PPR" evidence="2">
    <location>
        <begin position="379"/>
        <end position="413"/>
    </location>
</feature>
<dbReference type="InterPro" id="IPR046848">
    <property type="entry name" value="E_motif"/>
</dbReference>
<dbReference type="GO" id="GO:0003723">
    <property type="term" value="F:RNA binding"/>
    <property type="evidence" value="ECO:0007669"/>
    <property type="project" value="InterPro"/>
</dbReference>
<dbReference type="FunFam" id="1.25.40.10:FF:000348">
    <property type="entry name" value="Pentatricopeptide repeat-containing protein chloroplastic"/>
    <property type="match status" value="1"/>
</dbReference>
<dbReference type="PROSITE" id="PS51375">
    <property type="entry name" value="PPR"/>
    <property type="match status" value="3"/>
</dbReference>
<keyword evidence="1" id="KW-0677">Repeat</keyword>
<dbReference type="InterPro" id="IPR011990">
    <property type="entry name" value="TPR-like_helical_dom_sf"/>
</dbReference>
<dbReference type="FunFam" id="1.25.40.10:FF:000090">
    <property type="entry name" value="Pentatricopeptide repeat-containing protein, chloroplastic"/>
    <property type="match status" value="1"/>
</dbReference>
<dbReference type="PANTHER" id="PTHR47926:SF436">
    <property type="entry name" value="PENTATRICOPEPTIDE REPEAT-CONTAINING PROTEIN ELI1, CHLOROPLASTIC-LIKE ISOFORM X2"/>
    <property type="match status" value="1"/>
</dbReference>
<dbReference type="AlphaFoldDB" id="A0A067JWE4"/>
<protein>
    <recommendedName>
        <fullName evidence="5">Pentacotripeptide-repeat region of PRORP domain-containing protein</fullName>
    </recommendedName>
</protein>
<accession>A0A067JWE4</accession>
<dbReference type="GO" id="GO:0009451">
    <property type="term" value="P:RNA modification"/>
    <property type="evidence" value="ECO:0007669"/>
    <property type="project" value="InterPro"/>
</dbReference>